<keyword evidence="3" id="KW-1185">Reference proteome</keyword>
<evidence type="ECO:0000256" key="1">
    <source>
        <dbReference type="SAM" id="Phobius"/>
    </source>
</evidence>
<accession>A0ABT2J5A5</accession>
<dbReference type="RefSeq" id="WP_260190010.1">
    <property type="nucleotide sequence ID" value="NZ_JAFFZE010000006.1"/>
</dbReference>
<gene>
    <name evidence="2" type="ORF">JT362_05985</name>
</gene>
<keyword evidence="1" id="KW-0472">Membrane</keyword>
<dbReference type="Proteomes" id="UP001156441">
    <property type="component" value="Unassembled WGS sequence"/>
</dbReference>
<dbReference type="EMBL" id="JAFFZE010000006">
    <property type="protein sequence ID" value="MCT2582670.1"/>
    <property type="molecule type" value="Genomic_DNA"/>
</dbReference>
<proteinExistence type="predicted"/>
<evidence type="ECO:0000313" key="3">
    <source>
        <dbReference type="Proteomes" id="UP001156441"/>
    </source>
</evidence>
<keyword evidence="1" id="KW-0812">Transmembrane</keyword>
<comment type="caution">
    <text evidence="2">The sequence shown here is derived from an EMBL/GenBank/DDBJ whole genome shotgun (WGS) entry which is preliminary data.</text>
</comment>
<keyword evidence="1" id="KW-1133">Transmembrane helix</keyword>
<sequence length="53" mass="5616">MQAYCPVSFALKLAVFCLVLGVVVGAWLSAELMGQADSPPSLQPTNQLVGHQE</sequence>
<organism evidence="2 3">
    <name type="scientific">Actinophytocola gossypii</name>
    <dbReference type="NCBI Taxonomy" id="2812003"/>
    <lineage>
        <taxon>Bacteria</taxon>
        <taxon>Bacillati</taxon>
        <taxon>Actinomycetota</taxon>
        <taxon>Actinomycetes</taxon>
        <taxon>Pseudonocardiales</taxon>
        <taxon>Pseudonocardiaceae</taxon>
    </lineage>
</organism>
<evidence type="ECO:0000313" key="2">
    <source>
        <dbReference type="EMBL" id="MCT2582670.1"/>
    </source>
</evidence>
<name>A0ABT2J5A5_9PSEU</name>
<reference evidence="2 3" key="1">
    <citation type="submission" date="2021-02" db="EMBL/GenBank/DDBJ databases">
        <title>Actinophytocola xerophila sp. nov., isolated from soil of cotton cropping field.</title>
        <authorList>
            <person name="Huang R."/>
            <person name="Chen X."/>
            <person name="Ge X."/>
            <person name="Liu W."/>
        </authorList>
    </citation>
    <scope>NUCLEOTIDE SEQUENCE [LARGE SCALE GENOMIC DNA]</scope>
    <source>
        <strain evidence="2 3">S1-96</strain>
    </source>
</reference>
<feature type="transmembrane region" description="Helical" evidence="1">
    <location>
        <begin position="9"/>
        <end position="30"/>
    </location>
</feature>
<protein>
    <submittedName>
        <fullName evidence="2">Uncharacterized protein</fullName>
    </submittedName>
</protein>